<protein>
    <submittedName>
        <fullName evidence="3">ElaB/YqjD/DUF883 family membrane-anchored ribosome-binding protein</fullName>
    </submittedName>
</protein>
<dbReference type="Proteomes" id="UP001238163">
    <property type="component" value="Unassembled WGS sequence"/>
</dbReference>
<dbReference type="EMBL" id="JAUSVL010000001">
    <property type="protein sequence ID" value="MDQ0291653.1"/>
    <property type="molecule type" value="Genomic_DNA"/>
</dbReference>
<feature type="signal peptide" evidence="2">
    <location>
        <begin position="1"/>
        <end position="18"/>
    </location>
</feature>
<keyword evidence="4" id="KW-1185">Reference proteome</keyword>
<keyword evidence="2" id="KW-0732">Signal</keyword>
<evidence type="ECO:0000256" key="2">
    <source>
        <dbReference type="SAM" id="SignalP"/>
    </source>
</evidence>
<evidence type="ECO:0000313" key="3">
    <source>
        <dbReference type="EMBL" id="MDQ0291653.1"/>
    </source>
</evidence>
<dbReference type="RefSeq" id="WP_307264747.1">
    <property type="nucleotide sequence ID" value="NZ_JAUSVL010000001.1"/>
</dbReference>
<organism evidence="3 4">
    <name type="scientific">Oligosphaera ethanolica</name>
    <dbReference type="NCBI Taxonomy" id="760260"/>
    <lineage>
        <taxon>Bacteria</taxon>
        <taxon>Pseudomonadati</taxon>
        <taxon>Lentisphaerota</taxon>
        <taxon>Oligosphaeria</taxon>
        <taxon>Oligosphaerales</taxon>
        <taxon>Oligosphaeraceae</taxon>
        <taxon>Oligosphaera</taxon>
    </lineage>
</organism>
<feature type="chain" id="PRO_5041938013" evidence="2">
    <location>
        <begin position="19"/>
        <end position="280"/>
    </location>
</feature>
<comment type="caution">
    <text evidence="3">The sequence shown here is derived from an EMBL/GenBank/DDBJ whole genome shotgun (WGS) entry which is preliminary data.</text>
</comment>
<sequence length="280" mass="32150">MKKVLLPMSIFISAAALWGQSADIPSEVACPAKCQLAEPLVRDAAKNIINDDYFDAEDELRTFKDEHLDEFSEWLNDQEVSDASIQEDVMEIKDDFRDEIDKVDVQKVANDSKTIASEAYDWFEKIDMSKLRQDADNEADFFRNYINDLKATKDELLDGDLYRNIEDAIASGSEELIKTDEKTTADVKSDKRKKKSRAKDALARFSSLGKELEEKADNIRNESESRWKDLRETYRENADEWKVKKQEWEDLIDQWRSDDDVDDGTEGAALRAPQGANEAK</sequence>
<name>A0AAE3VK39_9BACT</name>
<feature type="region of interest" description="Disordered" evidence="1">
    <location>
        <begin position="256"/>
        <end position="280"/>
    </location>
</feature>
<evidence type="ECO:0000313" key="4">
    <source>
        <dbReference type="Proteomes" id="UP001238163"/>
    </source>
</evidence>
<accession>A0AAE3VK39</accession>
<dbReference type="AlphaFoldDB" id="A0AAE3VK39"/>
<gene>
    <name evidence="3" type="ORF">J3R75_003760</name>
</gene>
<evidence type="ECO:0000256" key="1">
    <source>
        <dbReference type="SAM" id="MobiDB-lite"/>
    </source>
</evidence>
<reference evidence="3" key="1">
    <citation type="submission" date="2023-07" db="EMBL/GenBank/DDBJ databases">
        <title>Genomic Encyclopedia of Type Strains, Phase IV (KMG-IV): sequencing the most valuable type-strain genomes for metagenomic binning, comparative biology and taxonomic classification.</title>
        <authorList>
            <person name="Goeker M."/>
        </authorList>
    </citation>
    <scope>NUCLEOTIDE SEQUENCE</scope>
    <source>
        <strain evidence="3">DSM 24202</strain>
    </source>
</reference>
<proteinExistence type="predicted"/>